<dbReference type="GO" id="GO:0046930">
    <property type="term" value="C:pore complex"/>
    <property type="evidence" value="ECO:0007669"/>
    <property type="project" value="InterPro"/>
</dbReference>
<evidence type="ECO:0000256" key="5">
    <source>
        <dbReference type="ARBA" id="ARBA00023331"/>
    </source>
</evidence>
<gene>
    <name evidence="6" type="ORF">AGOR_G00171920</name>
</gene>
<evidence type="ECO:0000256" key="3">
    <source>
        <dbReference type="ARBA" id="ARBA00022537"/>
    </source>
</evidence>
<dbReference type="Proteomes" id="UP000829720">
    <property type="component" value="Unassembled WGS sequence"/>
</dbReference>
<dbReference type="GO" id="GO:0051715">
    <property type="term" value="P:cytolysis in another organism"/>
    <property type="evidence" value="ECO:0007669"/>
    <property type="project" value="InterPro"/>
</dbReference>
<evidence type="ECO:0000313" key="7">
    <source>
        <dbReference type="Proteomes" id="UP000829720"/>
    </source>
</evidence>
<dbReference type="OrthoDB" id="2304600at2759"/>
<keyword evidence="4" id="KW-1053">Target membrane</keyword>
<name>A0A8T3D293_9TELE</name>
<proteinExistence type="predicted"/>
<dbReference type="GO" id="GO:0044218">
    <property type="term" value="C:other organism cell membrane"/>
    <property type="evidence" value="ECO:0007669"/>
    <property type="project" value="UniProtKB-KW"/>
</dbReference>
<comment type="caution">
    <text evidence="6">The sequence shown here is derived from an EMBL/GenBank/DDBJ whole genome shotgun (WGS) entry which is preliminary data.</text>
</comment>
<reference evidence="6" key="1">
    <citation type="submission" date="2021-01" db="EMBL/GenBank/DDBJ databases">
        <authorList>
            <person name="Zahm M."/>
            <person name="Roques C."/>
            <person name="Cabau C."/>
            <person name="Klopp C."/>
            <person name="Donnadieu C."/>
            <person name="Jouanno E."/>
            <person name="Lampietro C."/>
            <person name="Louis A."/>
            <person name="Herpin A."/>
            <person name="Echchiki A."/>
            <person name="Berthelot C."/>
            <person name="Parey E."/>
            <person name="Roest-Crollius H."/>
            <person name="Braasch I."/>
            <person name="Postlethwait J."/>
            <person name="Bobe J."/>
            <person name="Montfort J."/>
            <person name="Bouchez O."/>
            <person name="Begum T."/>
            <person name="Mejri S."/>
            <person name="Adams A."/>
            <person name="Chen W.-J."/>
            <person name="Guiguen Y."/>
        </authorList>
    </citation>
    <scope>NUCLEOTIDE SEQUENCE</scope>
    <source>
        <tissue evidence="6">Blood</tissue>
    </source>
</reference>
<dbReference type="InterPro" id="IPR015926">
    <property type="entry name" value="Cytolysin/lectin"/>
</dbReference>
<dbReference type="GO" id="GO:0015267">
    <property type="term" value="F:channel activity"/>
    <property type="evidence" value="ECO:0007669"/>
    <property type="project" value="InterPro"/>
</dbReference>
<accession>A0A8T3D293</accession>
<dbReference type="Pfam" id="PF06369">
    <property type="entry name" value="Anemone_cytotox"/>
    <property type="match status" value="1"/>
</dbReference>
<dbReference type="InterPro" id="IPR050677">
    <property type="entry name" value="Actinoporin_PFT"/>
</dbReference>
<dbReference type="PANTHER" id="PTHR40388">
    <property type="entry name" value="BRYOPORIN"/>
    <property type="match status" value="1"/>
</dbReference>
<sequence>MAGEASPVISVSSLLNDLVRDFISAADRSVSVHLKNCTESHVLINPQVYTYSGYCRNPPQPTVGKGVTEVCSFGHTEGTARGAVGVMTYDITEDRKNAVQRLAVLFSVPFDYASFTNRFAVGFFEVYRACDESLYEEMYHGAETTFTRAEGSGSEISYKDQNFTIRATMSPVKKSIMKVELWDTE</sequence>
<keyword evidence="4" id="KW-0472">Membrane</keyword>
<comment type="subcellular location">
    <subcellularLocation>
        <location evidence="2">Nematocyst</location>
    </subcellularLocation>
    <subcellularLocation>
        <location evidence="1">Target cell membrane</location>
    </subcellularLocation>
</comment>
<evidence type="ECO:0000256" key="1">
    <source>
        <dbReference type="ARBA" id="ARBA00004175"/>
    </source>
</evidence>
<dbReference type="PANTHER" id="PTHR40388:SF1">
    <property type="entry name" value="BRYOPORIN"/>
    <property type="match status" value="1"/>
</dbReference>
<dbReference type="Gene3D" id="2.60.270.20">
    <property type="entry name" value="Cytolysin/lectin"/>
    <property type="match status" value="1"/>
</dbReference>
<keyword evidence="5" id="KW-0166">Nematocyst</keyword>
<keyword evidence="3" id="KW-1052">Target cell membrane</keyword>
<evidence type="ECO:0000256" key="4">
    <source>
        <dbReference type="ARBA" id="ARBA00023298"/>
    </source>
</evidence>
<dbReference type="AlphaFoldDB" id="A0A8T3D293"/>
<dbReference type="InterPro" id="IPR009104">
    <property type="entry name" value="Anemon_actinoporin-like"/>
</dbReference>
<evidence type="ECO:0000313" key="6">
    <source>
        <dbReference type="EMBL" id="KAI1888748.1"/>
    </source>
</evidence>
<keyword evidence="7" id="KW-1185">Reference proteome</keyword>
<protein>
    <submittedName>
        <fullName evidence="6">Uncharacterized protein</fullName>
    </submittedName>
</protein>
<dbReference type="GO" id="GO:0046931">
    <property type="term" value="P:pore complex assembly"/>
    <property type="evidence" value="ECO:0007669"/>
    <property type="project" value="InterPro"/>
</dbReference>
<dbReference type="EMBL" id="JAERUA010000016">
    <property type="protein sequence ID" value="KAI1888748.1"/>
    <property type="molecule type" value="Genomic_DNA"/>
</dbReference>
<dbReference type="GO" id="GO:0006812">
    <property type="term" value="P:monoatomic cation transport"/>
    <property type="evidence" value="ECO:0007669"/>
    <property type="project" value="InterPro"/>
</dbReference>
<dbReference type="SUPFAM" id="SSF63724">
    <property type="entry name" value="Cytolysin/lectin"/>
    <property type="match status" value="1"/>
</dbReference>
<evidence type="ECO:0000256" key="2">
    <source>
        <dbReference type="ARBA" id="ARBA00004532"/>
    </source>
</evidence>
<dbReference type="GO" id="GO:0042151">
    <property type="term" value="C:nematocyst"/>
    <property type="evidence" value="ECO:0007669"/>
    <property type="project" value="UniProtKB-SubCell"/>
</dbReference>
<organism evidence="6 7">
    <name type="scientific">Albula goreensis</name>
    <dbReference type="NCBI Taxonomy" id="1534307"/>
    <lineage>
        <taxon>Eukaryota</taxon>
        <taxon>Metazoa</taxon>
        <taxon>Chordata</taxon>
        <taxon>Craniata</taxon>
        <taxon>Vertebrata</taxon>
        <taxon>Euteleostomi</taxon>
        <taxon>Actinopterygii</taxon>
        <taxon>Neopterygii</taxon>
        <taxon>Teleostei</taxon>
        <taxon>Albuliformes</taxon>
        <taxon>Albulidae</taxon>
        <taxon>Albula</taxon>
    </lineage>
</organism>